<comment type="caution">
    <text evidence="2">The sequence shown here is derived from an EMBL/GenBank/DDBJ whole genome shotgun (WGS) entry which is preliminary data.</text>
</comment>
<proteinExistence type="predicted"/>
<dbReference type="Gene3D" id="2.60.40.4350">
    <property type="match status" value="1"/>
</dbReference>
<dbReference type="Gene3D" id="3.30.70.2940">
    <property type="match status" value="1"/>
</dbReference>
<accession>A0A934RN79</accession>
<sequence>MSIHQLNLRPTDVLFFKDGRPMEGSSAGHGAAWPLPHVLDSALHAALHRSGLEKKAHKHTVGRSSDRDRDNESKRTRLFGSLQSVGPFPVSPDGEWFFPRPADADQIGSSKSTHRPLASLPEGAASSLTKGLKPVVSLHPPSKNKAEKWLSAAAYQAYLKQTESLPAEHYCHDETIFSAEHNIGIGIETSTGAQDGKSFYSASYLRLQQGWSLGLLTSCLDKGEKEAQDKEGRIDLIEKTFQNSGHANHILAGGQQRTCTVYRTTPEVLPLPTGSAITGNLVRWTLLTPAIFPLLTGENNHPGGWLPTWIEPEMLKIRLKTRPAREKGQSRKAWRDAVNGAPAIDGQLIAALLPPAIPVTGWSLGKAEGEGGRGFGAKSTHLAVPAGAVYYFECESDKEARKLADELNWHGAPASQRLAPTIVNRRSSLFGEKGFGLGVCSNFRYHGSSEHPAC</sequence>
<evidence type="ECO:0000313" key="3">
    <source>
        <dbReference type="Proteomes" id="UP000604083"/>
    </source>
</evidence>
<feature type="compositionally biased region" description="Basic and acidic residues" evidence="1">
    <location>
        <begin position="64"/>
        <end position="75"/>
    </location>
</feature>
<name>A0A934RN79_9BACT</name>
<gene>
    <name evidence="2" type="ORF">JIN78_01735</name>
</gene>
<feature type="region of interest" description="Disordered" evidence="1">
    <location>
        <begin position="51"/>
        <end position="84"/>
    </location>
</feature>
<dbReference type="RefSeq" id="WP_200390203.1">
    <property type="nucleotide sequence ID" value="NZ_JAENIO010000003.1"/>
</dbReference>
<protein>
    <submittedName>
        <fullName evidence="2">Uncharacterized protein</fullName>
    </submittedName>
</protein>
<dbReference type="InterPro" id="IPR019117">
    <property type="entry name" value="CRISPR-assoc_protein_Cmr3"/>
</dbReference>
<organism evidence="2 3">
    <name type="scientific">Roseibacillus ishigakijimensis</name>
    <dbReference type="NCBI Taxonomy" id="454146"/>
    <lineage>
        <taxon>Bacteria</taxon>
        <taxon>Pseudomonadati</taxon>
        <taxon>Verrucomicrobiota</taxon>
        <taxon>Verrucomicrobiia</taxon>
        <taxon>Verrucomicrobiales</taxon>
        <taxon>Verrucomicrobiaceae</taxon>
        <taxon>Roseibacillus</taxon>
    </lineage>
</organism>
<feature type="region of interest" description="Disordered" evidence="1">
    <location>
        <begin position="99"/>
        <end position="119"/>
    </location>
</feature>
<dbReference type="AlphaFoldDB" id="A0A934RN79"/>
<dbReference type="Pfam" id="PF09700">
    <property type="entry name" value="Cas_Cmr3"/>
    <property type="match status" value="1"/>
</dbReference>
<evidence type="ECO:0000256" key="1">
    <source>
        <dbReference type="SAM" id="MobiDB-lite"/>
    </source>
</evidence>
<evidence type="ECO:0000313" key="2">
    <source>
        <dbReference type="EMBL" id="MBK1832767.1"/>
    </source>
</evidence>
<reference evidence="2" key="1">
    <citation type="submission" date="2021-01" db="EMBL/GenBank/DDBJ databases">
        <title>Modified the classification status of verrucomicrobia.</title>
        <authorList>
            <person name="Feng X."/>
        </authorList>
    </citation>
    <scope>NUCLEOTIDE SEQUENCE</scope>
    <source>
        <strain evidence="2">KCTC 12986</strain>
    </source>
</reference>
<dbReference type="Proteomes" id="UP000604083">
    <property type="component" value="Unassembled WGS sequence"/>
</dbReference>
<dbReference type="EMBL" id="JAENIO010000003">
    <property type="protein sequence ID" value="MBK1832767.1"/>
    <property type="molecule type" value="Genomic_DNA"/>
</dbReference>
<keyword evidence="3" id="KW-1185">Reference proteome</keyword>